<dbReference type="RefSeq" id="WP_311019512.1">
    <property type="nucleotide sequence ID" value="NZ_JAUHGG010000003.1"/>
</dbReference>
<organism evidence="1 2">
    <name type="scientific">Vibrio parahaemolyticus</name>
    <dbReference type="NCBI Taxonomy" id="670"/>
    <lineage>
        <taxon>Bacteria</taxon>
        <taxon>Pseudomonadati</taxon>
        <taxon>Pseudomonadota</taxon>
        <taxon>Gammaproteobacteria</taxon>
        <taxon>Vibrionales</taxon>
        <taxon>Vibrionaceae</taxon>
        <taxon>Vibrio</taxon>
    </lineage>
</organism>
<proteinExistence type="predicted"/>
<dbReference type="EMBL" id="JAUHGG010000003">
    <property type="protein sequence ID" value="MDS1820738.1"/>
    <property type="molecule type" value="Genomic_DNA"/>
</dbReference>
<evidence type="ECO:0008006" key="3">
    <source>
        <dbReference type="Google" id="ProtNLM"/>
    </source>
</evidence>
<name>A0AAW8Q2N3_VIBPH</name>
<protein>
    <recommendedName>
        <fullName evidence="3">Wadjet protein JetD C-terminal domain-containing protein</fullName>
    </recommendedName>
</protein>
<dbReference type="Proteomes" id="UP001253193">
    <property type="component" value="Unassembled WGS sequence"/>
</dbReference>
<evidence type="ECO:0000313" key="1">
    <source>
        <dbReference type="EMBL" id="MDS1820738.1"/>
    </source>
</evidence>
<dbReference type="AlphaFoldDB" id="A0AAW8Q2N3"/>
<gene>
    <name evidence="1" type="ORF">QX249_08710</name>
</gene>
<comment type="caution">
    <text evidence="1">The sequence shown here is derived from an EMBL/GenBank/DDBJ whole genome shotgun (WGS) entry which is preliminary data.</text>
</comment>
<reference evidence="1" key="1">
    <citation type="submission" date="2023-06" db="EMBL/GenBank/DDBJ databases">
        <title>Genomic Diversity of Vibrio spp. and Metagenomic Analysis of Pathogens in Florida Gulf Coastal Waters Following Hurricane Ian.</title>
        <authorList>
            <person name="Brumfield K.D."/>
        </authorList>
    </citation>
    <scope>NUCLEOTIDE SEQUENCE</scope>
    <source>
        <strain evidence="1">WBS2B-138</strain>
    </source>
</reference>
<sequence>MGKNRSFFKQHLPALFEKIELGKPVHFKRLLLGLAECGVSPNEVEKVFNKKALGKKRYRVSIKPEFFQEYQSFRSLVAQPIQSARVLAAAQGKSHSKSTSGTFCLIHTSEHRENPYTIMIDNGVPRSVPSLKRKLLLIENFELFLRYETIIKFLKDKCGEQIDLKEWDVVFSQGSGILNKQFLPFLMNYQKVHCLFDLDFGGLITFTTLKERLNTEIRFVYPTDVEVWVDKYGFEMPPQEWKQLKNLSVKGMHQKKTKRIMDVLLRSGRKVEQEVYLI</sequence>
<accession>A0AAW8Q2N3</accession>
<evidence type="ECO:0000313" key="2">
    <source>
        <dbReference type="Proteomes" id="UP001253193"/>
    </source>
</evidence>